<dbReference type="EMBL" id="CAJVPV010000074">
    <property type="protein sequence ID" value="CAG8441169.1"/>
    <property type="molecule type" value="Genomic_DNA"/>
</dbReference>
<comment type="caution">
    <text evidence="1">The sequence shown here is derived from an EMBL/GenBank/DDBJ whole genome shotgun (WGS) entry which is preliminary data.</text>
</comment>
<reference evidence="1" key="1">
    <citation type="submission" date="2021-06" db="EMBL/GenBank/DDBJ databases">
        <authorList>
            <person name="Kallberg Y."/>
            <person name="Tangrot J."/>
            <person name="Rosling A."/>
        </authorList>
    </citation>
    <scope>NUCLEOTIDE SEQUENCE</scope>
    <source>
        <strain evidence="1">CL551</strain>
    </source>
</reference>
<dbReference type="Proteomes" id="UP000789342">
    <property type="component" value="Unassembled WGS sequence"/>
</dbReference>
<organism evidence="1 2">
    <name type="scientific">Acaulospora morrowiae</name>
    <dbReference type="NCBI Taxonomy" id="94023"/>
    <lineage>
        <taxon>Eukaryota</taxon>
        <taxon>Fungi</taxon>
        <taxon>Fungi incertae sedis</taxon>
        <taxon>Mucoromycota</taxon>
        <taxon>Glomeromycotina</taxon>
        <taxon>Glomeromycetes</taxon>
        <taxon>Diversisporales</taxon>
        <taxon>Acaulosporaceae</taxon>
        <taxon>Acaulospora</taxon>
    </lineage>
</organism>
<proteinExistence type="predicted"/>
<accession>A0A9N8V873</accession>
<gene>
    <name evidence="1" type="ORF">AMORRO_LOCUS294</name>
</gene>
<evidence type="ECO:0000313" key="1">
    <source>
        <dbReference type="EMBL" id="CAG8441169.1"/>
    </source>
</evidence>
<protein>
    <submittedName>
        <fullName evidence="1">13237_t:CDS:1</fullName>
    </submittedName>
</protein>
<evidence type="ECO:0000313" key="2">
    <source>
        <dbReference type="Proteomes" id="UP000789342"/>
    </source>
</evidence>
<name>A0A9N8V873_9GLOM</name>
<dbReference type="AlphaFoldDB" id="A0A9N8V873"/>
<sequence length="64" mass="7051">MRPLIAISESSHRELKMVPKSVHPIKSSWIIVDIALTQPQRSSVAYIMITAHLAVDSTASGFHP</sequence>
<keyword evidence="2" id="KW-1185">Reference proteome</keyword>